<organism evidence="3 4">
    <name type="scientific">Nonlabens ponticola</name>
    <dbReference type="NCBI Taxonomy" id="2496866"/>
    <lineage>
        <taxon>Bacteria</taxon>
        <taxon>Pseudomonadati</taxon>
        <taxon>Bacteroidota</taxon>
        <taxon>Flavobacteriia</taxon>
        <taxon>Flavobacteriales</taxon>
        <taxon>Flavobacteriaceae</taxon>
        <taxon>Nonlabens</taxon>
    </lineage>
</organism>
<sequence length="87" mass="9685">MNATKIIGLLLFAALAVIAGGFYFINQGDALLGNKLIGFSTAFIFLILMPAFIVVRYRNKDLSKFNLNPPSKDEDEDDDWDDVSKLN</sequence>
<keyword evidence="2" id="KW-0472">Membrane</keyword>
<evidence type="ECO:0000313" key="4">
    <source>
        <dbReference type="Proteomes" id="UP000279600"/>
    </source>
</evidence>
<dbReference type="Proteomes" id="UP000279600">
    <property type="component" value="Chromosome"/>
</dbReference>
<feature type="region of interest" description="Disordered" evidence="1">
    <location>
        <begin position="63"/>
        <end position="87"/>
    </location>
</feature>
<keyword evidence="2" id="KW-1133">Transmembrane helix</keyword>
<reference evidence="3 4" key="1">
    <citation type="submission" date="2018-12" db="EMBL/GenBank/DDBJ databases">
        <title>Complete genome of Nonlabens sp. MJ115.</title>
        <authorList>
            <person name="Choi H.S."/>
            <person name="Jung J."/>
        </authorList>
    </citation>
    <scope>NUCLEOTIDE SEQUENCE [LARGE SCALE GENOMIC DNA]</scope>
    <source>
        <strain evidence="3 4">MJ115</strain>
    </source>
</reference>
<dbReference type="KEGG" id="noj:EJ995_01385"/>
<dbReference type="AlphaFoldDB" id="A0A3S9MUU9"/>
<feature type="transmembrane region" description="Helical" evidence="2">
    <location>
        <begin position="7"/>
        <end position="25"/>
    </location>
</feature>
<evidence type="ECO:0000256" key="1">
    <source>
        <dbReference type="SAM" id="MobiDB-lite"/>
    </source>
</evidence>
<evidence type="ECO:0008006" key="5">
    <source>
        <dbReference type="Google" id="ProtNLM"/>
    </source>
</evidence>
<keyword evidence="2" id="KW-0812">Transmembrane</keyword>
<feature type="transmembrane region" description="Helical" evidence="2">
    <location>
        <begin position="37"/>
        <end position="55"/>
    </location>
</feature>
<dbReference type="EMBL" id="CP034549">
    <property type="protein sequence ID" value="AZQ42951.1"/>
    <property type="molecule type" value="Genomic_DNA"/>
</dbReference>
<proteinExistence type="predicted"/>
<keyword evidence="4" id="KW-1185">Reference proteome</keyword>
<gene>
    <name evidence="3" type="ORF">EJ995_01385</name>
</gene>
<evidence type="ECO:0000313" key="3">
    <source>
        <dbReference type="EMBL" id="AZQ42951.1"/>
    </source>
</evidence>
<dbReference type="RefSeq" id="WP_126444886.1">
    <property type="nucleotide sequence ID" value="NZ_CP034549.1"/>
</dbReference>
<dbReference type="OrthoDB" id="1145174at2"/>
<name>A0A3S9MUU9_9FLAO</name>
<protein>
    <recommendedName>
        <fullName evidence="5">Isoleucyl-tRNA synthetase</fullName>
    </recommendedName>
</protein>
<evidence type="ECO:0000256" key="2">
    <source>
        <dbReference type="SAM" id="Phobius"/>
    </source>
</evidence>
<accession>A0A3S9MUU9</accession>